<comment type="caution">
    <text evidence="1">The sequence shown here is derived from an EMBL/GenBank/DDBJ whole genome shotgun (WGS) entry which is preliminary data.</text>
</comment>
<organism evidence="1 2">
    <name type="scientific">Bilophila wadsworthia (strain 3_1_6)</name>
    <dbReference type="NCBI Taxonomy" id="563192"/>
    <lineage>
        <taxon>Bacteria</taxon>
        <taxon>Pseudomonadati</taxon>
        <taxon>Thermodesulfobacteriota</taxon>
        <taxon>Desulfovibrionia</taxon>
        <taxon>Desulfovibrionales</taxon>
        <taxon>Desulfovibrionaceae</taxon>
        <taxon>Bilophila</taxon>
    </lineage>
</organism>
<name>E5Y1X9_BILW3</name>
<dbReference type="RefSeq" id="WP_005024208.1">
    <property type="nucleotide sequence ID" value="NZ_KE150239.1"/>
</dbReference>
<dbReference type="Proteomes" id="UP000006034">
    <property type="component" value="Unassembled WGS sequence"/>
</dbReference>
<dbReference type="eggNOG" id="ENOG5033KIY">
    <property type="taxonomic scope" value="Bacteria"/>
</dbReference>
<dbReference type="GeneID" id="78087768"/>
<dbReference type="Pfam" id="PF11185">
    <property type="entry name" value="DUF2971"/>
    <property type="match status" value="1"/>
</dbReference>
<dbReference type="OrthoDB" id="4119964at2"/>
<evidence type="ECO:0000313" key="1">
    <source>
        <dbReference type="EMBL" id="EFV46006.1"/>
    </source>
</evidence>
<dbReference type="InterPro" id="IPR021352">
    <property type="entry name" value="DUF2971"/>
</dbReference>
<dbReference type="AlphaFoldDB" id="E5Y1X9"/>
<reference evidence="1 2" key="2">
    <citation type="submission" date="2013-04" db="EMBL/GenBank/DDBJ databases">
        <title>The Genome Sequence of Bilophila wadsworthia 3_1_6.</title>
        <authorList>
            <consortium name="The Broad Institute Genomics Platform"/>
            <person name="Earl A."/>
            <person name="Ward D."/>
            <person name="Feldgarden M."/>
            <person name="Gevers D."/>
            <person name="Sibley C."/>
            <person name="Strauss J."/>
            <person name="Allen-Vercoe E."/>
            <person name="Walker B."/>
            <person name="Young S."/>
            <person name="Zeng Q."/>
            <person name="Gargeya S."/>
            <person name="Fitzgerald M."/>
            <person name="Haas B."/>
            <person name="Abouelleil A."/>
            <person name="Allen A.W."/>
            <person name="Alvarado L."/>
            <person name="Arachchi H.M."/>
            <person name="Berlin A.M."/>
            <person name="Chapman S.B."/>
            <person name="Gainer-Dewar J."/>
            <person name="Goldberg J."/>
            <person name="Griggs A."/>
            <person name="Gujja S."/>
            <person name="Hansen M."/>
            <person name="Howarth C."/>
            <person name="Imamovic A."/>
            <person name="Ireland A."/>
            <person name="Larimer J."/>
            <person name="McCowan C."/>
            <person name="Murphy C."/>
            <person name="Pearson M."/>
            <person name="Poon T.W."/>
            <person name="Priest M."/>
            <person name="Roberts A."/>
            <person name="Saif S."/>
            <person name="Shea T."/>
            <person name="Sisk P."/>
            <person name="Sykes S."/>
            <person name="Wortman J."/>
            <person name="Nusbaum C."/>
            <person name="Birren B."/>
        </authorList>
    </citation>
    <scope>NUCLEOTIDE SEQUENCE [LARGE SCALE GENOMIC DNA]</scope>
    <source>
        <strain evidence="1 2">3_1_6</strain>
    </source>
</reference>
<evidence type="ECO:0000313" key="2">
    <source>
        <dbReference type="Proteomes" id="UP000006034"/>
    </source>
</evidence>
<sequence>MKNIDTLYKYYSNESWKNVFGEWTIRFTPPKDFNDPFECMPYAENIYPEKELYNMVECQFESIINDEYKNGPEIIKIAMTLDKFKSYAYNMYESNIKEQILSVCRDKVTPLFLKKMSEFAHRDIGILCLTKNQNNLLMWSHYGNSHKGFNVGFNINNKLFNKRKNNEDQLRHIREVHYTHKRNIKYLTNIDDISNYILLKGKIWEYEEELRMPVYIDEKEDFEWIKQDVCKGICRLPKDAVKSILFGSAMPEDEIKERCREIRSQADCDHILLQRATLHPSDFDIVINPVHESFYM</sequence>
<dbReference type="HOGENOM" id="CLU_050666_1_0_7"/>
<accession>E5Y1X9</accession>
<gene>
    <name evidence="1" type="ORF">HMPREF0179_00188</name>
</gene>
<reference evidence="1 2" key="1">
    <citation type="submission" date="2010-10" db="EMBL/GenBank/DDBJ databases">
        <authorList>
            <consortium name="The Broad Institute Genome Sequencing Platform"/>
            <person name="Ward D."/>
            <person name="Earl A."/>
            <person name="Feldgarden M."/>
            <person name="Young S.K."/>
            <person name="Gargeya S."/>
            <person name="Zeng Q."/>
            <person name="Alvarado L."/>
            <person name="Berlin A."/>
            <person name="Bochicchio J."/>
            <person name="Chapman S.B."/>
            <person name="Chen Z."/>
            <person name="Freedman E."/>
            <person name="Gellesch M."/>
            <person name="Goldberg J."/>
            <person name="Griggs A."/>
            <person name="Gujja S."/>
            <person name="Heilman E."/>
            <person name="Heiman D."/>
            <person name="Howarth C."/>
            <person name="Mehta T."/>
            <person name="Neiman D."/>
            <person name="Pearson M."/>
            <person name="Roberts A."/>
            <person name="Saif S."/>
            <person name="Shea T."/>
            <person name="Shenoy N."/>
            <person name="Sisk P."/>
            <person name="Stolte C."/>
            <person name="Sykes S."/>
            <person name="White J."/>
            <person name="Yandava C."/>
            <person name="Allen-Vercoe E."/>
            <person name="Sibley C."/>
            <person name="Ambrose C.E."/>
            <person name="Strauss J."/>
            <person name="Daigneault M."/>
            <person name="Haas B."/>
            <person name="Nusbaum C."/>
            <person name="Birren B."/>
        </authorList>
    </citation>
    <scope>NUCLEOTIDE SEQUENCE [LARGE SCALE GENOMIC DNA]</scope>
    <source>
        <strain evidence="1 2">3_1_6</strain>
    </source>
</reference>
<proteinExistence type="predicted"/>
<dbReference type="STRING" id="563192.HMPREF0179_00188"/>
<dbReference type="EMBL" id="ADCP02000002">
    <property type="protein sequence ID" value="EFV46006.1"/>
    <property type="molecule type" value="Genomic_DNA"/>
</dbReference>
<evidence type="ECO:0008006" key="3">
    <source>
        <dbReference type="Google" id="ProtNLM"/>
    </source>
</evidence>
<keyword evidence="2" id="KW-1185">Reference proteome</keyword>
<protein>
    <recommendedName>
        <fullName evidence="3">DUF2971 domain-containing protein</fullName>
    </recommendedName>
</protein>